<reference evidence="1 2" key="1">
    <citation type="submission" date="2019-08" db="EMBL/GenBank/DDBJ databases">
        <authorList>
            <person name="Herpell B J."/>
        </authorList>
    </citation>
    <scope>NUCLEOTIDE SEQUENCE [LARGE SCALE GENOMIC DNA]</scope>
    <source>
        <strain evidence="2">Msb3</strain>
        <plasmid evidence="1 2">pI</plasmid>
    </source>
</reference>
<geneLocation type="plasmid" evidence="1 2">
    <name>pI</name>
</geneLocation>
<evidence type="ECO:0000313" key="1">
    <source>
        <dbReference type="EMBL" id="VVD30960.1"/>
    </source>
</evidence>
<gene>
    <name evidence="1" type="ORF">PDMSB3_0124</name>
</gene>
<sequence length="67" mass="7073">MLCLRLAFIGVLPLVALPCFGGRVDARARRDTTGGVVPVLGARVRHGARAGVMVRILPAGIRHLQCA</sequence>
<organism evidence="1 2">
    <name type="scientific">Paraburkholderia dioscoreae</name>
    <dbReference type="NCBI Taxonomy" id="2604047"/>
    <lineage>
        <taxon>Bacteria</taxon>
        <taxon>Pseudomonadati</taxon>
        <taxon>Pseudomonadota</taxon>
        <taxon>Betaproteobacteria</taxon>
        <taxon>Burkholderiales</taxon>
        <taxon>Burkholderiaceae</taxon>
        <taxon>Paraburkholderia</taxon>
    </lineage>
</organism>
<dbReference type="AlphaFoldDB" id="A0A5Q4ZQP5"/>
<proteinExistence type="predicted"/>
<evidence type="ECO:0000313" key="2">
    <source>
        <dbReference type="Proteomes" id="UP000325811"/>
    </source>
</evidence>
<keyword evidence="1" id="KW-0614">Plasmid</keyword>
<dbReference type="EMBL" id="LR699555">
    <property type="protein sequence ID" value="VVD30960.1"/>
    <property type="molecule type" value="Genomic_DNA"/>
</dbReference>
<dbReference type="KEGG" id="pdio:PDMSB3_0124.2"/>
<accession>A0A5Q4ZQP5</accession>
<name>A0A5Q4ZQP5_9BURK</name>
<keyword evidence="2" id="KW-1185">Reference proteome</keyword>
<protein>
    <submittedName>
        <fullName evidence="1">Uncharacterized protein</fullName>
    </submittedName>
</protein>
<dbReference type="Proteomes" id="UP000325811">
    <property type="component" value="Plasmid pI"/>
</dbReference>